<keyword evidence="1" id="KW-0472">Membrane</keyword>
<keyword evidence="3" id="KW-1185">Reference proteome</keyword>
<sequence length="87" mass="9552">MADRQPFQLKPVLVIYNFSVAALNLYIAIEVPPMRLAPAPITPERGTLRTTAGQPWHAGLRKTSAFSAVSRRLCGLPPNVISRSQIL</sequence>
<dbReference type="Proteomes" id="UP000821853">
    <property type="component" value="Chromosome 4"/>
</dbReference>
<evidence type="ECO:0000256" key="1">
    <source>
        <dbReference type="SAM" id="Phobius"/>
    </source>
</evidence>
<dbReference type="VEuPathDB" id="VectorBase:HLOH_051374"/>
<reference evidence="2 3" key="1">
    <citation type="journal article" date="2020" name="Cell">
        <title>Large-Scale Comparative Analyses of Tick Genomes Elucidate Their Genetic Diversity and Vector Capacities.</title>
        <authorList>
            <consortium name="Tick Genome and Microbiome Consortium (TIGMIC)"/>
            <person name="Jia N."/>
            <person name="Wang J."/>
            <person name="Shi W."/>
            <person name="Du L."/>
            <person name="Sun Y."/>
            <person name="Zhan W."/>
            <person name="Jiang J.F."/>
            <person name="Wang Q."/>
            <person name="Zhang B."/>
            <person name="Ji P."/>
            <person name="Bell-Sakyi L."/>
            <person name="Cui X.M."/>
            <person name="Yuan T.T."/>
            <person name="Jiang B.G."/>
            <person name="Yang W.F."/>
            <person name="Lam T.T."/>
            <person name="Chang Q.C."/>
            <person name="Ding S.J."/>
            <person name="Wang X.J."/>
            <person name="Zhu J.G."/>
            <person name="Ruan X.D."/>
            <person name="Zhao L."/>
            <person name="Wei J.T."/>
            <person name="Ye R.Z."/>
            <person name="Que T.C."/>
            <person name="Du C.H."/>
            <person name="Zhou Y.H."/>
            <person name="Cheng J.X."/>
            <person name="Dai P.F."/>
            <person name="Guo W.B."/>
            <person name="Han X.H."/>
            <person name="Huang E.J."/>
            <person name="Li L.F."/>
            <person name="Wei W."/>
            <person name="Gao Y.C."/>
            <person name="Liu J.Z."/>
            <person name="Shao H.Z."/>
            <person name="Wang X."/>
            <person name="Wang C.C."/>
            <person name="Yang T.C."/>
            <person name="Huo Q.B."/>
            <person name="Li W."/>
            <person name="Chen H.Y."/>
            <person name="Chen S.E."/>
            <person name="Zhou L.G."/>
            <person name="Ni X.B."/>
            <person name="Tian J.H."/>
            <person name="Sheng Y."/>
            <person name="Liu T."/>
            <person name="Pan Y.S."/>
            <person name="Xia L.Y."/>
            <person name="Li J."/>
            <person name="Zhao F."/>
            <person name="Cao W.C."/>
        </authorList>
    </citation>
    <scope>NUCLEOTIDE SEQUENCE [LARGE SCALE GENOMIC DNA]</scope>
    <source>
        <strain evidence="2">HaeL-2018</strain>
    </source>
</reference>
<name>A0A9J6GCZ6_HAELO</name>
<dbReference type="EMBL" id="JABSTR010000006">
    <property type="protein sequence ID" value="KAH9373242.1"/>
    <property type="molecule type" value="Genomic_DNA"/>
</dbReference>
<organism evidence="2 3">
    <name type="scientific">Haemaphysalis longicornis</name>
    <name type="common">Bush tick</name>
    <dbReference type="NCBI Taxonomy" id="44386"/>
    <lineage>
        <taxon>Eukaryota</taxon>
        <taxon>Metazoa</taxon>
        <taxon>Ecdysozoa</taxon>
        <taxon>Arthropoda</taxon>
        <taxon>Chelicerata</taxon>
        <taxon>Arachnida</taxon>
        <taxon>Acari</taxon>
        <taxon>Parasitiformes</taxon>
        <taxon>Ixodida</taxon>
        <taxon>Ixodoidea</taxon>
        <taxon>Ixodidae</taxon>
        <taxon>Haemaphysalinae</taxon>
        <taxon>Haemaphysalis</taxon>
    </lineage>
</organism>
<protein>
    <submittedName>
        <fullName evidence="2">Uncharacterized protein</fullName>
    </submittedName>
</protein>
<feature type="transmembrane region" description="Helical" evidence="1">
    <location>
        <begin position="12"/>
        <end position="29"/>
    </location>
</feature>
<dbReference type="AlphaFoldDB" id="A0A9J6GCZ6"/>
<keyword evidence="1" id="KW-1133">Transmembrane helix</keyword>
<dbReference type="OrthoDB" id="434092at2759"/>
<keyword evidence="1" id="KW-0812">Transmembrane</keyword>
<accession>A0A9J6GCZ6</accession>
<gene>
    <name evidence="2" type="ORF">HPB48_004987</name>
</gene>
<comment type="caution">
    <text evidence="2">The sequence shown here is derived from an EMBL/GenBank/DDBJ whole genome shotgun (WGS) entry which is preliminary data.</text>
</comment>
<evidence type="ECO:0000313" key="3">
    <source>
        <dbReference type="Proteomes" id="UP000821853"/>
    </source>
</evidence>
<proteinExistence type="predicted"/>
<evidence type="ECO:0000313" key="2">
    <source>
        <dbReference type="EMBL" id="KAH9373242.1"/>
    </source>
</evidence>